<dbReference type="PROSITE" id="PS51677">
    <property type="entry name" value="NODB"/>
    <property type="match status" value="1"/>
</dbReference>
<dbReference type="Pfam" id="PF01522">
    <property type="entry name" value="Polysacc_deac_1"/>
    <property type="match status" value="1"/>
</dbReference>
<dbReference type="InterPro" id="IPR011330">
    <property type="entry name" value="Glyco_hydro/deAcase_b/a-brl"/>
</dbReference>
<comment type="caution">
    <text evidence="4">The sequence shown here is derived from an EMBL/GenBank/DDBJ whole genome shotgun (WGS) entry which is preliminary data.</text>
</comment>
<name>A0ABU6C723_9ACTN</name>
<dbReference type="Gene3D" id="3.20.20.370">
    <property type="entry name" value="Glycoside hydrolase/deacetylase"/>
    <property type="match status" value="1"/>
</dbReference>
<keyword evidence="2" id="KW-0732">Signal</keyword>
<feature type="domain" description="NodB homology" evidence="3">
    <location>
        <begin position="259"/>
        <end position="492"/>
    </location>
</feature>
<gene>
    <name evidence="4" type="ORF">OKJ48_09695</name>
</gene>
<evidence type="ECO:0000256" key="2">
    <source>
        <dbReference type="ARBA" id="ARBA00022729"/>
    </source>
</evidence>
<dbReference type="InterPro" id="IPR002509">
    <property type="entry name" value="NODB_dom"/>
</dbReference>
<dbReference type="CDD" id="cd10970">
    <property type="entry name" value="CE4_DAC_u1_6s"/>
    <property type="match status" value="1"/>
</dbReference>
<accession>A0ABU6C723</accession>
<dbReference type="PANTHER" id="PTHR34216:SF3">
    <property type="entry name" value="POLY-BETA-1,6-N-ACETYL-D-GLUCOSAMINE N-DEACETYLASE"/>
    <property type="match status" value="1"/>
</dbReference>
<evidence type="ECO:0000313" key="4">
    <source>
        <dbReference type="EMBL" id="MEB3960518.1"/>
    </source>
</evidence>
<dbReference type="EMBL" id="JAOZYB010000053">
    <property type="protein sequence ID" value="MEB3960518.1"/>
    <property type="molecule type" value="Genomic_DNA"/>
</dbReference>
<organism evidence="4 5">
    <name type="scientific">Streptomyces kunmingensis</name>
    <dbReference type="NCBI Taxonomy" id="68225"/>
    <lineage>
        <taxon>Bacteria</taxon>
        <taxon>Bacillati</taxon>
        <taxon>Actinomycetota</taxon>
        <taxon>Actinomycetes</taxon>
        <taxon>Kitasatosporales</taxon>
        <taxon>Streptomycetaceae</taxon>
        <taxon>Streptomyces</taxon>
    </lineage>
</organism>
<dbReference type="PANTHER" id="PTHR34216">
    <property type="match status" value="1"/>
</dbReference>
<evidence type="ECO:0000259" key="3">
    <source>
        <dbReference type="PROSITE" id="PS51677"/>
    </source>
</evidence>
<reference evidence="4 5" key="1">
    <citation type="submission" date="2022-10" db="EMBL/GenBank/DDBJ databases">
        <authorList>
            <person name="Xie J."/>
            <person name="Shen N."/>
        </authorList>
    </citation>
    <scope>NUCLEOTIDE SEQUENCE [LARGE SCALE GENOMIC DNA]</scope>
    <source>
        <strain evidence="4 5">DSM 41681</strain>
    </source>
</reference>
<evidence type="ECO:0000313" key="5">
    <source>
        <dbReference type="Proteomes" id="UP001352223"/>
    </source>
</evidence>
<protein>
    <submittedName>
        <fullName evidence="4">Polysaccharide deacetylase family protein</fullName>
    </submittedName>
</protein>
<dbReference type="InterPro" id="IPR006311">
    <property type="entry name" value="TAT_signal"/>
</dbReference>
<keyword evidence="5" id="KW-1185">Reference proteome</keyword>
<comment type="subcellular location">
    <subcellularLocation>
        <location evidence="1">Secreted</location>
    </subcellularLocation>
</comment>
<dbReference type="PROSITE" id="PS51318">
    <property type="entry name" value="TAT"/>
    <property type="match status" value="1"/>
</dbReference>
<proteinExistence type="predicted"/>
<dbReference type="InterPro" id="IPR051398">
    <property type="entry name" value="Polysacch_Deacetylase"/>
</dbReference>
<evidence type="ECO:0000256" key="1">
    <source>
        <dbReference type="ARBA" id="ARBA00004613"/>
    </source>
</evidence>
<sequence length="492" mass="51888">MSRSSKHSGVGRRSALRFMGLGGVLTAGGVGAGVVAKDLIAPASASAADGHLSLTSGKAVEGLGVPSFAPGGRRPKYRRASWTQQFQSGHGWKADGAGTASSNLNDTTVFTRGSQATRVTTQGNGVQSSLRRTGLAPMNLTGKMIRLIFRVDDVTHLGKIVLYLGSGGLKNTFTWRVHNHAKTGANYVQSGEWVTVHLQWADVASAAGTYTLSANGEPSVKTGFTDFSFAVYDDAGGAVTYRLQAVELVPDTTSVFPKGVVSITFDDSHKSIHDLARPVMDPAGMPGTIYNIADAIGTGSFLSIAQMRSLQDSSGWEMAGHSYATSAHTASYEKLSAQQVDDDLRTLREWLVGNGFTSEHFAYPHGSFQKTTDGVPVDLLAARHFTTARSIVSETIESFAPAMPYRLKALTGVNDGSGIGGTTLAKVIGAGGPLDRCARSGDWLILCLHKLVAGTPGASTEISQAGLGTLVKEIEKRGIEVLTVQEAMEYYA</sequence>
<dbReference type="Proteomes" id="UP001352223">
    <property type="component" value="Unassembled WGS sequence"/>
</dbReference>
<dbReference type="SUPFAM" id="SSF88713">
    <property type="entry name" value="Glycoside hydrolase/deacetylase"/>
    <property type="match status" value="1"/>
</dbReference>
<dbReference type="RefSeq" id="WP_324767613.1">
    <property type="nucleotide sequence ID" value="NZ_BAAATS010000002.1"/>
</dbReference>